<feature type="region of interest" description="Disordered" evidence="1">
    <location>
        <begin position="875"/>
        <end position="913"/>
    </location>
</feature>
<dbReference type="Proteomes" id="UP001237642">
    <property type="component" value="Unassembled WGS sequence"/>
</dbReference>
<evidence type="ECO:0000313" key="2">
    <source>
        <dbReference type="EMBL" id="KAK1390753.1"/>
    </source>
</evidence>
<reference evidence="2" key="1">
    <citation type="submission" date="2023-02" db="EMBL/GenBank/DDBJ databases">
        <title>Genome of toxic invasive species Heracleum sosnowskyi carries increased number of genes despite the absence of recent whole-genome duplications.</title>
        <authorList>
            <person name="Schelkunov M."/>
            <person name="Shtratnikova V."/>
            <person name="Makarenko M."/>
            <person name="Klepikova A."/>
            <person name="Omelchenko D."/>
            <person name="Novikova G."/>
            <person name="Obukhova E."/>
            <person name="Bogdanov V."/>
            <person name="Penin A."/>
            <person name="Logacheva M."/>
        </authorList>
    </citation>
    <scope>NUCLEOTIDE SEQUENCE</scope>
    <source>
        <strain evidence="2">Hsosn_3</strain>
        <tissue evidence="2">Leaf</tissue>
    </source>
</reference>
<accession>A0AAD8N0V2</accession>
<feature type="compositionally biased region" description="Acidic residues" evidence="1">
    <location>
        <begin position="902"/>
        <end position="913"/>
    </location>
</feature>
<feature type="region of interest" description="Disordered" evidence="1">
    <location>
        <begin position="835"/>
        <end position="856"/>
    </location>
</feature>
<dbReference type="EMBL" id="JAUIZM010000004">
    <property type="protein sequence ID" value="KAK1390753.1"/>
    <property type="molecule type" value="Genomic_DNA"/>
</dbReference>
<evidence type="ECO:0000313" key="3">
    <source>
        <dbReference type="Proteomes" id="UP001237642"/>
    </source>
</evidence>
<comment type="caution">
    <text evidence="2">The sequence shown here is derived from an EMBL/GenBank/DDBJ whole genome shotgun (WGS) entry which is preliminary data.</text>
</comment>
<evidence type="ECO:0000256" key="1">
    <source>
        <dbReference type="SAM" id="MobiDB-lite"/>
    </source>
</evidence>
<gene>
    <name evidence="2" type="ORF">POM88_018931</name>
</gene>
<organism evidence="2 3">
    <name type="scientific">Heracleum sosnowskyi</name>
    <dbReference type="NCBI Taxonomy" id="360622"/>
    <lineage>
        <taxon>Eukaryota</taxon>
        <taxon>Viridiplantae</taxon>
        <taxon>Streptophyta</taxon>
        <taxon>Embryophyta</taxon>
        <taxon>Tracheophyta</taxon>
        <taxon>Spermatophyta</taxon>
        <taxon>Magnoliopsida</taxon>
        <taxon>eudicotyledons</taxon>
        <taxon>Gunneridae</taxon>
        <taxon>Pentapetalae</taxon>
        <taxon>asterids</taxon>
        <taxon>campanulids</taxon>
        <taxon>Apiales</taxon>
        <taxon>Apiaceae</taxon>
        <taxon>Apioideae</taxon>
        <taxon>apioid superclade</taxon>
        <taxon>Tordylieae</taxon>
        <taxon>Tordyliinae</taxon>
        <taxon>Heracleum</taxon>
    </lineage>
</organism>
<feature type="compositionally biased region" description="Acidic residues" evidence="1">
    <location>
        <begin position="391"/>
        <end position="401"/>
    </location>
</feature>
<feature type="compositionally biased region" description="Acidic residues" evidence="1">
    <location>
        <begin position="843"/>
        <end position="853"/>
    </location>
</feature>
<feature type="region of interest" description="Disordered" evidence="1">
    <location>
        <begin position="384"/>
        <end position="404"/>
    </location>
</feature>
<feature type="compositionally biased region" description="Low complexity" evidence="1">
    <location>
        <begin position="879"/>
        <end position="890"/>
    </location>
</feature>
<name>A0AAD8N0V2_9APIA</name>
<reference evidence="2" key="2">
    <citation type="submission" date="2023-05" db="EMBL/GenBank/DDBJ databases">
        <authorList>
            <person name="Schelkunov M.I."/>
        </authorList>
    </citation>
    <scope>NUCLEOTIDE SEQUENCE</scope>
    <source>
        <strain evidence="2">Hsosn_3</strain>
        <tissue evidence="2">Leaf</tissue>
    </source>
</reference>
<dbReference type="AlphaFoldDB" id="A0AAD8N0V2"/>
<protein>
    <submittedName>
        <fullName evidence="2">Uncharacterized protein</fullName>
    </submittedName>
</protein>
<proteinExistence type="predicted"/>
<keyword evidence="3" id="KW-1185">Reference proteome</keyword>
<sequence length="913" mass="102242">MMLEFPPLADSVPKTVVSVPKTGHTVLHICFEAHKSGCGPDHTYLVYSFNISDKQTGEPKFTMEAQITGPPSMGCGPFGSQIVLAGGVLDGIKKKDIITFDMNSKMVSTNSFPPTKRGKLKPLVFQLQNRLYVFDTGSHINKRSFEFLSNKSKIWHHINNPFSLYTEPSDYVSPDISLDYSFLAVGNTAYISSPRGHQGFLHHPNKSGNSCYPGLPKLPFSGVATFHYQSGYDDLLVITFKNGLVEAREFNPTGDSGDSDITEILFAIDPSWRSGGPMAGYFANFGDGNFCLTAFDSFNFCLYKFKIRRKGKDENQWWDCTVLYKDRFSFDLLSGSGCKILSVLGCFPPDQNYNVNLLAERLVYSYWIPELTCTVYDCKETNGEERSPVEMSDEEESDSEESNWKDTYESWLDEVHHEIPRCLRNFSTSSPSGSGDTGNSMPVYDENVDEEISSRIDLFGIGNNTPPINSVPKMDHTVLHICFEAQKSDRKQGPDHTYLVYSVDFSDNQTGEPKFTMEALIPGPPSMGCGLFGSQIVLAGGVLDGIKKKDIVTFDMNSKSTSTDTFPPTKRGKLKPFIFELQNRLYVFDTGSHINKRSFEFLSNKSKIWHHINNPFALHTELSDYVSPDISLDYSFLAVGNTAYISSPRGYVGFLLHSNKSGNSWYPSLPKLPPPGVATFHYQCGYNNILVITFTNGLVVAREFNWTLDSNITTEILFAIDPSWRSGGPMTGYFANLGDGNFCLSAFDSLCFCLYKFKILRKGKGDDQFWDCSISYKGRFSFDQFDDSGCRISSVLGCFPQDQNYNANLLAERLVHSYWIPELKWSVYGREETNGEERSTVEVSDEEESDSEESNWKDTYKSWLDEIHHEIPRYLRNISTSSPSGSGDTGNCMPPTACTGDGCEETNVEEAAS</sequence>